<organism evidence="1 2">
    <name type="scientific">Burkholderia ubonensis</name>
    <dbReference type="NCBI Taxonomy" id="101571"/>
    <lineage>
        <taxon>Bacteria</taxon>
        <taxon>Pseudomonadati</taxon>
        <taxon>Pseudomonadota</taxon>
        <taxon>Betaproteobacteria</taxon>
        <taxon>Burkholderiales</taxon>
        <taxon>Burkholderiaceae</taxon>
        <taxon>Burkholderia</taxon>
        <taxon>Burkholderia cepacia complex</taxon>
    </lineage>
</organism>
<comment type="caution">
    <text evidence="1">The sequence shown here is derived from an EMBL/GenBank/DDBJ whole genome shotgun (WGS) entry which is preliminary data.</text>
</comment>
<proteinExistence type="predicted"/>
<dbReference type="AlphaFoldDB" id="A0A102LGP5"/>
<evidence type="ECO:0000313" key="2">
    <source>
        <dbReference type="Proteomes" id="UP000065521"/>
    </source>
</evidence>
<dbReference type="InterPro" id="IPR032710">
    <property type="entry name" value="NTF2-like_dom_sf"/>
</dbReference>
<name>A0A102LGP5_9BURK</name>
<evidence type="ECO:0008006" key="3">
    <source>
        <dbReference type="Google" id="ProtNLM"/>
    </source>
</evidence>
<gene>
    <name evidence="1" type="ORF">WI38_09320</name>
</gene>
<dbReference type="RefSeq" id="WP_059609245.1">
    <property type="nucleotide sequence ID" value="NZ_LOTK01000014.1"/>
</dbReference>
<dbReference type="PIRSF" id="PIRSF029394">
    <property type="entry name" value="UCP029394"/>
    <property type="match status" value="1"/>
</dbReference>
<sequence length="132" mass="14700">MNLSNPYFQEVVDAHVDIEAWLSGRAEPGRLATLLARFSPQFSMIALQGALIDYAGVDALFSQGWNARPGLRIEIDECREIAACDGGAVIGYRETQTDGMRRCTVRRSTVVFERDAHGRIVWRHLHETPVAG</sequence>
<dbReference type="Gene3D" id="3.10.450.50">
    <property type="match status" value="1"/>
</dbReference>
<protein>
    <recommendedName>
        <fullName evidence="3">DUF4440 domain-containing protein</fullName>
    </recommendedName>
</protein>
<dbReference type="SUPFAM" id="SSF54427">
    <property type="entry name" value="NTF2-like"/>
    <property type="match status" value="1"/>
</dbReference>
<accession>A0A102LGP5</accession>
<dbReference type="InterPro" id="IPR016918">
    <property type="entry name" value="UCP029394"/>
</dbReference>
<dbReference type="EMBL" id="LOTN01000017">
    <property type="protein sequence ID" value="KUZ93472.1"/>
    <property type="molecule type" value="Genomic_DNA"/>
</dbReference>
<dbReference type="Proteomes" id="UP000065521">
    <property type="component" value="Unassembled WGS sequence"/>
</dbReference>
<evidence type="ECO:0000313" key="1">
    <source>
        <dbReference type="EMBL" id="KUZ93472.1"/>
    </source>
</evidence>
<reference evidence="1 2" key="1">
    <citation type="submission" date="2015-11" db="EMBL/GenBank/DDBJ databases">
        <title>Expanding the genomic diversity of Burkholderia species for the development of highly accurate diagnostics.</title>
        <authorList>
            <person name="Sahl J."/>
            <person name="Keim P."/>
            <person name="Wagner D."/>
        </authorList>
    </citation>
    <scope>NUCLEOTIDE SEQUENCE [LARGE SCALE GENOMIC DNA]</scope>
    <source>
        <strain evidence="1 2">RF32-BP4</strain>
    </source>
</reference>